<feature type="compositionally biased region" description="Pro residues" evidence="5">
    <location>
        <begin position="201"/>
        <end position="212"/>
    </location>
</feature>
<dbReference type="NCBIfam" id="TIGR01557">
    <property type="entry name" value="myb_SHAQKYF"/>
    <property type="match status" value="1"/>
</dbReference>
<dbReference type="InterPro" id="IPR009057">
    <property type="entry name" value="Homeodomain-like_sf"/>
</dbReference>
<evidence type="ECO:0000313" key="10">
    <source>
        <dbReference type="EMBL" id="VFT89604.1"/>
    </source>
</evidence>
<dbReference type="AlphaFoldDB" id="A0A485KWE4"/>
<keyword evidence="2" id="KW-0238">DNA-binding</keyword>
<evidence type="ECO:0000256" key="3">
    <source>
        <dbReference type="ARBA" id="ARBA00023163"/>
    </source>
</evidence>
<organism evidence="10 11">
    <name type="scientific">Aphanomyces stellatus</name>
    <dbReference type="NCBI Taxonomy" id="120398"/>
    <lineage>
        <taxon>Eukaryota</taxon>
        <taxon>Sar</taxon>
        <taxon>Stramenopiles</taxon>
        <taxon>Oomycota</taxon>
        <taxon>Saprolegniomycetes</taxon>
        <taxon>Saprolegniales</taxon>
        <taxon>Verrucalvaceae</taxon>
        <taxon>Aphanomyces</taxon>
    </lineage>
</organism>
<reference evidence="10 11" key="1">
    <citation type="submission" date="2019-03" db="EMBL/GenBank/DDBJ databases">
        <authorList>
            <person name="Gaulin E."/>
            <person name="Dumas B."/>
        </authorList>
    </citation>
    <scope>NUCLEOTIDE SEQUENCE [LARGE SCALE GENOMIC DNA]</scope>
    <source>
        <strain evidence="10">CBS 568.67</strain>
    </source>
</reference>
<dbReference type="EMBL" id="VJMH01005390">
    <property type="protein sequence ID" value="KAF0696499.1"/>
    <property type="molecule type" value="Genomic_DNA"/>
</dbReference>
<dbReference type="InterPro" id="IPR017930">
    <property type="entry name" value="Myb_dom"/>
</dbReference>
<gene>
    <name evidence="10" type="primary">Aste57867_12755</name>
    <name evidence="9" type="ORF">As57867_012707</name>
    <name evidence="10" type="ORF">ASTE57867_12755</name>
</gene>
<dbReference type="PROSITE" id="PS51294">
    <property type="entry name" value="HTH_MYB"/>
    <property type="match status" value="1"/>
</dbReference>
<dbReference type="GO" id="GO:0003677">
    <property type="term" value="F:DNA binding"/>
    <property type="evidence" value="ECO:0007669"/>
    <property type="project" value="UniProtKB-KW"/>
</dbReference>
<dbReference type="CDD" id="cd00167">
    <property type="entry name" value="SANT"/>
    <property type="match status" value="1"/>
</dbReference>
<dbReference type="Gene3D" id="1.10.10.60">
    <property type="entry name" value="Homeodomain-like"/>
    <property type="match status" value="1"/>
</dbReference>
<dbReference type="EMBL" id="CAADRA010005411">
    <property type="protein sequence ID" value="VFT89604.1"/>
    <property type="molecule type" value="Genomic_DNA"/>
</dbReference>
<feature type="domain" description="SANT" evidence="7">
    <location>
        <begin position="69"/>
        <end position="104"/>
    </location>
</feature>
<keyword evidence="11" id="KW-1185">Reference proteome</keyword>
<evidence type="ECO:0000259" key="8">
    <source>
        <dbReference type="PROSITE" id="PS51294"/>
    </source>
</evidence>
<keyword evidence="4" id="KW-0539">Nucleus</keyword>
<evidence type="ECO:0000313" key="11">
    <source>
        <dbReference type="Proteomes" id="UP000332933"/>
    </source>
</evidence>
<proteinExistence type="predicted"/>
<dbReference type="SUPFAM" id="SSF46689">
    <property type="entry name" value="Homeodomain-like"/>
    <property type="match status" value="1"/>
</dbReference>
<keyword evidence="3" id="KW-0804">Transcription</keyword>
<dbReference type="OrthoDB" id="118550at2759"/>
<feature type="compositionally biased region" description="Basic and acidic residues" evidence="5">
    <location>
        <begin position="407"/>
        <end position="417"/>
    </location>
</feature>
<evidence type="ECO:0000256" key="1">
    <source>
        <dbReference type="ARBA" id="ARBA00023015"/>
    </source>
</evidence>
<feature type="compositionally biased region" description="Polar residues" evidence="5">
    <location>
        <begin position="338"/>
        <end position="347"/>
    </location>
</feature>
<evidence type="ECO:0000313" key="9">
    <source>
        <dbReference type="EMBL" id="KAF0696499.1"/>
    </source>
</evidence>
<feature type="domain" description="HTH myb-type" evidence="8">
    <location>
        <begin position="70"/>
        <end position="120"/>
    </location>
</feature>
<dbReference type="InterPro" id="IPR001005">
    <property type="entry name" value="SANT/Myb"/>
</dbReference>
<feature type="compositionally biased region" description="Basic and acidic residues" evidence="5">
    <location>
        <begin position="114"/>
        <end position="129"/>
    </location>
</feature>
<dbReference type="Pfam" id="PF00249">
    <property type="entry name" value="Myb_DNA-binding"/>
    <property type="match status" value="1"/>
</dbReference>
<dbReference type="InterPro" id="IPR017884">
    <property type="entry name" value="SANT_dom"/>
</dbReference>
<feature type="domain" description="Myb-like" evidence="6">
    <location>
        <begin position="66"/>
        <end position="116"/>
    </location>
</feature>
<feature type="region of interest" description="Disordered" evidence="5">
    <location>
        <begin position="105"/>
        <end position="152"/>
    </location>
</feature>
<evidence type="ECO:0000256" key="5">
    <source>
        <dbReference type="SAM" id="MobiDB-lite"/>
    </source>
</evidence>
<dbReference type="Proteomes" id="UP000332933">
    <property type="component" value="Unassembled WGS sequence"/>
</dbReference>
<dbReference type="SMART" id="SM00717">
    <property type="entry name" value="SANT"/>
    <property type="match status" value="1"/>
</dbReference>
<reference evidence="9" key="2">
    <citation type="submission" date="2019-06" db="EMBL/GenBank/DDBJ databases">
        <title>Genomics analysis of Aphanomyces spp. identifies a new class of oomycete effector associated with host adaptation.</title>
        <authorList>
            <person name="Gaulin E."/>
        </authorList>
    </citation>
    <scope>NUCLEOTIDE SEQUENCE</scope>
    <source>
        <strain evidence="9">CBS 578.67</strain>
    </source>
</reference>
<dbReference type="PROSITE" id="PS50090">
    <property type="entry name" value="MYB_LIKE"/>
    <property type="match status" value="1"/>
</dbReference>
<sequence>MLACDVARGRAIRTIRATTLERVAPPKGYDPRRRQLFCNRGIMKLHMKTEMLYHDKAAAATGGRGKTPPNGGRWSDHEHRLFLQGIEMYGKDWRRIARLVQTRTTVQTRSHAQKHFDRLEKEKRDDHGAFKGPSPVVSPPTTPAKTMERPAVASALPPSIAATSKAAPSPPPPIVTSATLKTMPAMPPAVRFEHNVEFPPQNLPPVQQPPPTSSSTYPTDDDHVVMQYLRSSPSPRTRPSPSPTIKVEANEAALRPMKHLVPTNVRALDGMKPPPLVPASPSFDMFVTTSMEFGSTDSLDYFAFDGPRPEIEYFLDEGIPGTDLYSMLDEPKELPPLQLSSESTPRSHTPDPAYEPSISPMRHHRPFGITTSSGDYKAMMWGDEYHQMYHNQPSNQVRSSSNVSSNKSDRPQPHIYV</sequence>
<dbReference type="PANTHER" id="PTHR12802">
    <property type="entry name" value="SWI/SNF COMPLEX-RELATED"/>
    <property type="match status" value="1"/>
</dbReference>
<dbReference type="PROSITE" id="PS51293">
    <property type="entry name" value="SANT"/>
    <property type="match status" value="1"/>
</dbReference>
<evidence type="ECO:0000256" key="4">
    <source>
        <dbReference type="ARBA" id="ARBA00023242"/>
    </source>
</evidence>
<feature type="region of interest" description="Disordered" evidence="5">
    <location>
        <begin position="390"/>
        <end position="417"/>
    </location>
</feature>
<accession>A0A485KWE4</accession>
<evidence type="ECO:0000256" key="2">
    <source>
        <dbReference type="ARBA" id="ARBA00023125"/>
    </source>
</evidence>
<feature type="region of interest" description="Disordered" evidence="5">
    <location>
        <begin position="196"/>
        <end position="221"/>
    </location>
</feature>
<keyword evidence="1" id="KW-0805">Transcription regulation</keyword>
<feature type="compositionally biased region" description="Low complexity" evidence="5">
    <location>
        <begin position="391"/>
        <end position="406"/>
    </location>
</feature>
<feature type="region of interest" description="Disordered" evidence="5">
    <location>
        <begin position="334"/>
        <end position="369"/>
    </location>
</feature>
<dbReference type="InterPro" id="IPR006447">
    <property type="entry name" value="Myb_dom_plants"/>
</dbReference>
<protein>
    <submittedName>
        <fullName evidence="10">Aste57867_12755 protein</fullName>
    </submittedName>
</protein>
<evidence type="ECO:0000259" key="7">
    <source>
        <dbReference type="PROSITE" id="PS51293"/>
    </source>
</evidence>
<evidence type="ECO:0000259" key="6">
    <source>
        <dbReference type="PROSITE" id="PS50090"/>
    </source>
</evidence>
<name>A0A485KWE4_9STRA</name>